<dbReference type="WBParaSite" id="TASK_0000974301-mRNA-1">
    <property type="protein sequence ID" value="TASK_0000974301-mRNA-1"/>
    <property type="gene ID" value="TASK_0000974301"/>
</dbReference>
<keyword evidence="2" id="KW-1185">Reference proteome</keyword>
<sequence>MSLDHCRHIRLAALLDEFISSAVGLSEDARNLSYSNAVSGSPGQRLVARSHNELFRYQVVFKVPNHCKDGEQFAFRRTFLSHFFVEPDTGVPSVFFVVFVHLSVSVEELSGQRLFSLINGQVGENRAAVVDVGVDCDSYVYCCQEELLQKSVEEQRDSLPLRI</sequence>
<gene>
    <name evidence="1" type="ORF">TASK_LOCUS9744</name>
</gene>
<dbReference type="Proteomes" id="UP000282613">
    <property type="component" value="Unassembled WGS sequence"/>
</dbReference>
<proteinExistence type="predicted"/>
<evidence type="ECO:0000313" key="2">
    <source>
        <dbReference type="Proteomes" id="UP000282613"/>
    </source>
</evidence>
<reference evidence="1 2" key="2">
    <citation type="submission" date="2018-11" db="EMBL/GenBank/DDBJ databases">
        <authorList>
            <consortium name="Pathogen Informatics"/>
        </authorList>
    </citation>
    <scope>NUCLEOTIDE SEQUENCE [LARGE SCALE GENOMIC DNA]</scope>
</reference>
<evidence type="ECO:0000313" key="3">
    <source>
        <dbReference type="WBParaSite" id="TASK_0000974301-mRNA-1"/>
    </source>
</evidence>
<reference evidence="3" key="1">
    <citation type="submission" date="2017-02" db="UniProtKB">
        <authorList>
            <consortium name="WormBaseParasite"/>
        </authorList>
    </citation>
    <scope>IDENTIFICATION</scope>
</reference>
<dbReference type="AlphaFoldDB" id="A0A0R3WFV0"/>
<name>A0A0R3WFV0_TAEAS</name>
<accession>A0A0R3WFV0</accession>
<organism evidence="3">
    <name type="scientific">Taenia asiatica</name>
    <name type="common">Asian tapeworm</name>
    <dbReference type="NCBI Taxonomy" id="60517"/>
    <lineage>
        <taxon>Eukaryota</taxon>
        <taxon>Metazoa</taxon>
        <taxon>Spiralia</taxon>
        <taxon>Lophotrochozoa</taxon>
        <taxon>Platyhelminthes</taxon>
        <taxon>Cestoda</taxon>
        <taxon>Eucestoda</taxon>
        <taxon>Cyclophyllidea</taxon>
        <taxon>Taeniidae</taxon>
        <taxon>Taenia</taxon>
    </lineage>
</organism>
<dbReference type="OrthoDB" id="10624911at2759"/>
<dbReference type="EMBL" id="UYRS01019425">
    <property type="protein sequence ID" value="VDK45243.1"/>
    <property type="molecule type" value="Genomic_DNA"/>
</dbReference>
<protein>
    <submittedName>
        <fullName evidence="3">Arp2/3 complex 34 kDa subunit</fullName>
    </submittedName>
</protein>
<evidence type="ECO:0000313" key="1">
    <source>
        <dbReference type="EMBL" id="VDK45243.1"/>
    </source>
</evidence>